<feature type="compositionally biased region" description="Low complexity" evidence="1">
    <location>
        <begin position="229"/>
        <end position="246"/>
    </location>
</feature>
<dbReference type="Proteomes" id="UP000293360">
    <property type="component" value="Unassembled WGS sequence"/>
</dbReference>
<accession>A0A4Q4TDZ7</accession>
<dbReference type="EMBL" id="QJNU01000187">
    <property type="protein sequence ID" value="RYP04965.1"/>
    <property type="molecule type" value="Genomic_DNA"/>
</dbReference>
<dbReference type="OrthoDB" id="5426191at2759"/>
<proteinExistence type="predicted"/>
<evidence type="ECO:0000256" key="1">
    <source>
        <dbReference type="SAM" id="MobiDB-lite"/>
    </source>
</evidence>
<feature type="region of interest" description="Disordered" evidence="1">
    <location>
        <begin position="373"/>
        <end position="401"/>
    </location>
</feature>
<protein>
    <submittedName>
        <fullName evidence="2">Uncharacterized protein</fullName>
    </submittedName>
</protein>
<name>A0A4Q4TDZ7_9PEZI</name>
<dbReference type="STRING" id="155417.A0A4Q4TDZ7"/>
<feature type="region of interest" description="Disordered" evidence="1">
    <location>
        <begin position="130"/>
        <end position="246"/>
    </location>
</feature>
<gene>
    <name evidence="2" type="ORF">DL764_004126</name>
</gene>
<keyword evidence="3" id="KW-1185">Reference proteome</keyword>
<reference evidence="2 3" key="1">
    <citation type="submission" date="2018-06" db="EMBL/GenBank/DDBJ databases">
        <title>Complete Genomes of Monosporascus.</title>
        <authorList>
            <person name="Robinson A.J."/>
            <person name="Natvig D.O."/>
        </authorList>
    </citation>
    <scope>NUCLEOTIDE SEQUENCE [LARGE SCALE GENOMIC DNA]</scope>
    <source>
        <strain evidence="2 3">CBS 110550</strain>
    </source>
</reference>
<evidence type="ECO:0000313" key="2">
    <source>
        <dbReference type="EMBL" id="RYP04965.1"/>
    </source>
</evidence>
<comment type="caution">
    <text evidence="2">The sequence shown here is derived from an EMBL/GenBank/DDBJ whole genome shotgun (WGS) entry which is preliminary data.</text>
</comment>
<feature type="region of interest" description="Disordered" evidence="1">
    <location>
        <begin position="475"/>
        <end position="502"/>
    </location>
</feature>
<evidence type="ECO:0000313" key="3">
    <source>
        <dbReference type="Proteomes" id="UP000293360"/>
    </source>
</evidence>
<organism evidence="2 3">
    <name type="scientific">Monosporascus ibericus</name>
    <dbReference type="NCBI Taxonomy" id="155417"/>
    <lineage>
        <taxon>Eukaryota</taxon>
        <taxon>Fungi</taxon>
        <taxon>Dikarya</taxon>
        <taxon>Ascomycota</taxon>
        <taxon>Pezizomycotina</taxon>
        <taxon>Sordariomycetes</taxon>
        <taxon>Xylariomycetidae</taxon>
        <taxon>Xylariales</taxon>
        <taxon>Xylariales incertae sedis</taxon>
        <taxon>Monosporascus</taxon>
    </lineage>
</organism>
<sequence>MAEHVEARSLTELNYLAANPPQYPTNPAEKRQDPLTLYISRVPGTRDIILSTFKPQAKDVTVEDIASALYYVHFDTPADDLLVPANQARSSSSPRSSSESRNTQIQRKPLPSSAKLAELKDTLVDPATHTTHPALRQDDSGRAAHVQPPVPQADTHLNPSPPPQRAGELSTGTIPRKPLGPSAIANIDSADKGSPPTALDEQPPALPPRPNPKENIPGQANLQLPPAAPSVSKHSSRPSSPAKKPFKPFSLTLIRRNWSSGDQWNVGKIASFQLMDPDQVEEDKHYQPSPTILIHILTSGYAKFRGMPTRPGLGSGSGDIRPSFDARPPSAGAISISRLGEERAAAQGIFERQVRMSYSPSWTANLRRAFDKRRKSVGASSPTSPVRVPGHGRNSSSASAGSFGGGDFDFGGFGGGDGGPVITQPAPGLKPRGYTFTSPWDGRCEFVTGHGGRSLRCRHILPNYSGNVFNPLVSGEEGGGDGEHQRSAISSHHHHRNNKAARPVSELRFNLPSSELFRERDQRVSIDGARARDQIGAQLGQQLDQFQRLVKNAAAGAAHNKSKGDGHYSSDDDYDPDWRLDMSLSREKAGGGKRGSRAKMGKLIVAEDGLKMLDLVVAANVGIWWTAWERTLEDEPRPVM</sequence>
<feature type="region of interest" description="Disordered" evidence="1">
    <location>
        <begin position="86"/>
        <end position="115"/>
    </location>
</feature>
<feature type="compositionally biased region" description="Low complexity" evidence="1">
    <location>
        <begin position="89"/>
        <end position="101"/>
    </location>
</feature>
<dbReference type="AlphaFoldDB" id="A0A4Q4TDZ7"/>